<dbReference type="GO" id="GO:0004077">
    <property type="term" value="F:biotin--[biotin carboxyl-carrier protein] ligase activity"/>
    <property type="evidence" value="ECO:0007669"/>
    <property type="project" value="InterPro"/>
</dbReference>
<name>A0A2D2Q3Q0_PARLV</name>
<dbReference type="CDD" id="cd16442">
    <property type="entry name" value="BPL"/>
    <property type="match status" value="1"/>
</dbReference>
<dbReference type="SUPFAM" id="SSF55681">
    <property type="entry name" value="Class II aaRS and biotin synthetases"/>
    <property type="match status" value="1"/>
</dbReference>
<dbReference type="InterPro" id="IPR045864">
    <property type="entry name" value="aa-tRNA-synth_II/BPL/LPL"/>
</dbReference>
<gene>
    <name evidence="3" type="ORF">BRW62_10615</name>
</gene>
<dbReference type="PROSITE" id="PS51733">
    <property type="entry name" value="BPL_LPL_CATALYTIC"/>
    <property type="match status" value="1"/>
</dbReference>
<dbReference type="Gene3D" id="3.30.930.10">
    <property type="entry name" value="Bira Bifunctional Protein, Domain 2"/>
    <property type="match status" value="1"/>
</dbReference>
<dbReference type="InterPro" id="IPR004408">
    <property type="entry name" value="Biotin_CoA_COase_ligase"/>
</dbReference>
<organism evidence="3 4">
    <name type="scientific">Parathermosynechococcus lividus PCC 6715</name>
    <dbReference type="NCBI Taxonomy" id="1917166"/>
    <lineage>
        <taxon>Bacteria</taxon>
        <taxon>Bacillati</taxon>
        <taxon>Cyanobacteriota</taxon>
        <taxon>Cyanophyceae</taxon>
        <taxon>Acaryochloridales</taxon>
        <taxon>Thermosynechococcaceae</taxon>
        <taxon>Parathermosynechococcus</taxon>
    </lineage>
</organism>
<sequence>MSQPLPPWLTWLETCDSTNTWALRHANSLYHGQVIYTRNQTHGRGQYGRQWRSGGFTASFVVTASPAIVAPSLVAGLAVVQAVESVVPSLRQQLQLKWPNDVMAQGKKLAGLLCEHHQGWLVVGVGLNLSKDELPQAISLQTLVAEATAVPTELDLLMAIREELLWCWESSIDWLSAVSQRDFLRGRAIKVTEVTQQQKIAPALWQGEGAGINTKGHLQLRLAGGEVVTVASGHIIYE</sequence>
<protein>
    <submittedName>
        <fullName evidence="3">Biotin--[acetyl-CoA-carboxylase] ligase</fullName>
    </submittedName>
</protein>
<dbReference type="KEGG" id="slw:BRW62_10615"/>
<dbReference type="Pfam" id="PF03099">
    <property type="entry name" value="BPL_LplA_LipB"/>
    <property type="match status" value="1"/>
</dbReference>
<reference evidence="4" key="2">
    <citation type="journal article" date="2022" name="Front. Microbiol.">
        <title>Comparative Genomic Analysis Revealed Distinct Molecular Components and Organization of CO2-Concentrating Mechanism in Thermophilic Cyanobacteria.</title>
        <authorList>
            <person name="Tang J."/>
            <person name="Zhou H."/>
            <person name="Yao D."/>
            <person name="Riaz S."/>
            <person name="You D."/>
            <person name="Klepacz-Smolka A."/>
            <person name="Daroch M."/>
        </authorList>
    </citation>
    <scope>NUCLEOTIDE SEQUENCE [LARGE SCALE GENOMIC DNA]</scope>
    <source>
        <strain evidence="4">PCC 6715</strain>
    </source>
</reference>
<dbReference type="Proteomes" id="UP000231057">
    <property type="component" value="Chromosome"/>
</dbReference>
<dbReference type="PANTHER" id="PTHR12835">
    <property type="entry name" value="BIOTIN PROTEIN LIGASE"/>
    <property type="match status" value="1"/>
</dbReference>
<keyword evidence="1 3" id="KW-0436">Ligase</keyword>
<evidence type="ECO:0000256" key="1">
    <source>
        <dbReference type="ARBA" id="ARBA00022598"/>
    </source>
</evidence>
<dbReference type="RefSeq" id="WP_099799452.1">
    <property type="nucleotide sequence ID" value="NZ_CP018092.1"/>
</dbReference>
<feature type="domain" description="BPL/LPL catalytic" evidence="2">
    <location>
        <begin position="1"/>
        <end position="172"/>
    </location>
</feature>
<dbReference type="EMBL" id="CP018092">
    <property type="protein sequence ID" value="ATS19115.1"/>
    <property type="molecule type" value="Genomic_DNA"/>
</dbReference>
<dbReference type="OrthoDB" id="9807064at2"/>
<evidence type="ECO:0000259" key="2">
    <source>
        <dbReference type="PROSITE" id="PS51733"/>
    </source>
</evidence>
<dbReference type="GO" id="GO:0005737">
    <property type="term" value="C:cytoplasm"/>
    <property type="evidence" value="ECO:0007669"/>
    <property type="project" value="TreeGrafter"/>
</dbReference>
<accession>A0A2D2Q3Q0</accession>
<reference evidence="3 4" key="1">
    <citation type="submission" date="2016-11" db="EMBL/GenBank/DDBJ databases">
        <title>Complete genome sequence of thermophilic cyanobacteria strain Synechococcus sp. PCC6715.</title>
        <authorList>
            <person name="Tang J."/>
            <person name="Daroch M."/>
            <person name="Liang Y."/>
            <person name="Jiang D."/>
            <person name="Shah M."/>
        </authorList>
    </citation>
    <scope>NUCLEOTIDE SEQUENCE [LARGE SCALE GENOMIC DNA]</scope>
    <source>
        <strain evidence="3 4">PCC 6715</strain>
    </source>
</reference>
<dbReference type="PANTHER" id="PTHR12835:SF5">
    <property type="entry name" value="BIOTIN--PROTEIN LIGASE"/>
    <property type="match status" value="1"/>
</dbReference>
<dbReference type="AlphaFoldDB" id="A0A2D2Q3Q0"/>
<proteinExistence type="predicted"/>
<dbReference type="NCBIfam" id="TIGR00121">
    <property type="entry name" value="birA_ligase"/>
    <property type="match status" value="1"/>
</dbReference>
<evidence type="ECO:0000313" key="4">
    <source>
        <dbReference type="Proteomes" id="UP000231057"/>
    </source>
</evidence>
<dbReference type="InterPro" id="IPR004143">
    <property type="entry name" value="BPL_LPL_catalytic"/>
</dbReference>
<keyword evidence="4" id="KW-1185">Reference proteome</keyword>
<evidence type="ECO:0000313" key="3">
    <source>
        <dbReference type="EMBL" id="ATS19115.1"/>
    </source>
</evidence>